<comment type="caution">
    <text evidence="2">The sequence shown here is derived from an EMBL/GenBank/DDBJ whole genome shotgun (WGS) entry which is preliminary data.</text>
</comment>
<evidence type="ECO:0000256" key="1">
    <source>
        <dbReference type="SAM" id="Phobius"/>
    </source>
</evidence>
<evidence type="ECO:0008006" key="4">
    <source>
        <dbReference type="Google" id="ProtNLM"/>
    </source>
</evidence>
<dbReference type="Proteomes" id="UP000664357">
    <property type="component" value="Unassembled WGS sequence"/>
</dbReference>
<sequence>MMEFLIELRKEKRTGIIWILIAVGIVGALYSLLNFGLRKDSLLGLPLPPMDILLTQLYGVVLIFNLFGVIMAACLIYQLEFKGQAVKKMYVLPITLSKYYLSKFVILTGGLFMAIVLENAALARIGLTKLSEGAFDWTTLLRFAGYSFATTLPVLTFMLLIAAHFENIWLPLGVGVIGFLTGLIFATVKPAIFLLHPFVLLFRPAVAMTAEVDPRIVILSFGEVVIFLAAGLIATKKIRYA</sequence>
<evidence type="ECO:0000313" key="3">
    <source>
        <dbReference type="Proteomes" id="UP000664357"/>
    </source>
</evidence>
<keyword evidence="1" id="KW-0472">Membrane</keyword>
<gene>
    <name evidence="2" type="ORF">JZO67_002207</name>
</gene>
<evidence type="ECO:0000313" key="2">
    <source>
        <dbReference type="EMBL" id="MEO1770256.1"/>
    </source>
</evidence>
<feature type="transmembrane region" description="Helical" evidence="1">
    <location>
        <begin position="100"/>
        <end position="123"/>
    </location>
</feature>
<dbReference type="Pfam" id="PF12730">
    <property type="entry name" value="ABC2_membrane_4"/>
    <property type="match status" value="1"/>
</dbReference>
<reference evidence="2 3" key="2">
    <citation type="submission" date="2024-02" db="EMBL/GenBank/DDBJ databases">
        <title>The Genome Sequence of Enterococcus sp. DIV0159.</title>
        <authorList>
            <person name="Earl A."/>
            <person name="Manson A."/>
            <person name="Gilmore M."/>
            <person name="Sanders J."/>
            <person name="Shea T."/>
            <person name="Howe W."/>
            <person name="Livny J."/>
            <person name="Cuomo C."/>
            <person name="Neafsey D."/>
            <person name="Birren B."/>
        </authorList>
    </citation>
    <scope>NUCLEOTIDE SEQUENCE [LARGE SCALE GENOMIC DNA]</scope>
    <source>
        <strain evidence="2 3">665A</strain>
    </source>
</reference>
<feature type="transmembrane region" description="Helical" evidence="1">
    <location>
        <begin position="143"/>
        <end position="162"/>
    </location>
</feature>
<dbReference type="EMBL" id="JAFREL020000001">
    <property type="protein sequence ID" value="MEO1770256.1"/>
    <property type="molecule type" value="Genomic_DNA"/>
</dbReference>
<proteinExistence type="predicted"/>
<organism evidence="2 3">
    <name type="scientific">Candidatus Enterococcus ferrettii</name>
    <dbReference type="NCBI Taxonomy" id="2815324"/>
    <lineage>
        <taxon>Bacteria</taxon>
        <taxon>Bacillati</taxon>
        <taxon>Bacillota</taxon>
        <taxon>Bacilli</taxon>
        <taxon>Lactobacillales</taxon>
        <taxon>Enterococcaceae</taxon>
        <taxon>Enterococcus</taxon>
    </lineage>
</organism>
<feature type="transmembrane region" description="Helical" evidence="1">
    <location>
        <begin position="57"/>
        <end position="79"/>
    </location>
</feature>
<keyword evidence="1" id="KW-1133">Transmembrane helix</keyword>
<feature type="transmembrane region" description="Helical" evidence="1">
    <location>
        <begin position="16"/>
        <end position="37"/>
    </location>
</feature>
<name>A0ABV0ENQ5_9ENTE</name>
<keyword evidence="1" id="KW-0812">Transmembrane</keyword>
<reference evidence="2 3" key="1">
    <citation type="submission" date="2021-03" db="EMBL/GenBank/DDBJ databases">
        <authorList>
            <person name="Gilmore M.S."/>
            <person name="Schwartzman J."/>
            <person name="Van Tyne D."/>
            <person name="Martin M."/>
            <person name="Earl A.M."/>
            <person name="Manson A.L."/>
            <person name="Straub T."/>
            <person name="Salamzade R."/>
            <person name="Saavedra J."/>
            <person name="Lebreton F."/>
            <person name="Prichula J."/>
            <person name="Schaufler K."/>
            <person name="Gaca A."/>
            <person name="Sgardioli B."/>
            <person name="Wagenaar J."/>
            <person name="Strong T."/>
        </authorList>
    </citation>
    <scope>NUCLEOTIDE SEQUENCE [LARGE SCALE GENOMIC DNA]</scope>
    <source>
        <strain evidence="2 3">665A</strain>
    </source>
</reference>
<keyword evidence="3" id="KW-1185">Reference proteome</keyword>
<feature type="transmembrane region" description="Helical" evidence="1">
    <location>
        <begin position="169"/>
        <end position="196"/>
    </location>
</feature>
<feature type="transmembrane region" description="Helical" evidence="1">
    <location>
        <begin position="216"/>
        <end position="235"/>
    </location>
</feature>
<dbReference type="RefSeq" id="WP_207704269.1">
    <property type="nucleotide sequence ID" value="NZ_JAFREL020000001.1"/>
</dbReference>
<protein>
    <recommendedName>
        <fullName evidence="4">ABC transporter permease</fullName>
    </recommendedName>
</protein>
<accession>A0ABV0ENQ5</accession>
<dbReference type="CDD" id="cd21809">
    <property type="entry name" value="ABC-2_lan_permease-like"/>
    <property type="match status" value="1"/>
</dbReference>